<organism evidence="3 4">
    <name type="scientific">Phocaeicola vulgatus str. 3975 RP4</name>
    <dbReference type="NCBI Taxonomy" id="1339352"/>
    <lineage>
        <taxon>Bacteria</taxon>
        <taxon>Pseudomonadati</taxon>
        <taxon>Bacteroidota</taxon>
        <taxon>Bacteroidia</taxon>
        <taxon>Bacteroidales</taxon>
        <taxon>Bacteroidaceae</taxon>
        <taxon>Phocaeicola</taxon>
    </lineage>
</organism>
<dbReference type="InterPro" id="IPR025665">
    <property type="entry name" value="Beta-barrel_OMP_2"/>
</dbReference>
<comment type="caution">
    <text evidence="3">The sequence shown here is derived from an EMBL/GenBank/DDBJ whole genome shotgun (WGS) entry which is preliminary data.</text>
</comment>
<proteinExistence type="predicted"/>
<dbReference type="PATRIC" id="fig|1339352.3.peg.2052"/>
<accession>A0A069SIQ6</accession>
<dbReference type="EMBL" id="JNHM01000028">
    <property type="protein sequence ID" value="KDS53710.1"/>
    <property type="molecule type" value="Genomic_DNA"/>
</dbReference>
<feature type="signal peptide" evidence="1">
    <location>
        <begin position="1"/>
        <end position="29"/>
    </location>
</feature>
<reference evidence="3 4" key="1">
    <citation type="submission" date="2014-04" db="EMBL/GenBank/DDBJ databases">
        <authorList>
            <person name="Sears C."/>
            <person name="Carroll K."/>
            <person name="Sack B.R."/>
            <person name="Qadri F."/>
            <person name="Myers L.L."/>
            <person name="Chung G.-T."/>
            <person name="Escheverria P."/>
            <person name="Fraser C.M."/>
            <person name="Sadzewicz L."/>
            <person name="Shefchek K.A."/>
            <person name="Tallon L."/>
            <person name="Das S.P."/>
            <person name="Daugherty S."/>
            <person name="Mongodin E.F."/>
        </authorList>
    </citation>
    <scope>NUCLEOTIDE SEQUENCE [LARGE SCALE GENOMIC DNA]</scope>
    <source>
        <strain evidence="3 4">3975 RP4</strain>
    </source>
</reference>
<evidence type="ECO:0000313" key="3">
    <source>
        <dbReference type="EMBL" id="KDS53710.1"/>
    </source>
</evidence>
<evidence type="ECO:0000313" key="4">
    <source>
        <dbReference type="Proteomes" id="UP000027661"/>
    </source>
</evidence>
<feature type="chain" id="PRO_5001666621" evidence="1">
    <location>
        <begin position="30"/>
        <end position="214"/>
    </location>
</feature>
<gene>
    <name evidence="3" type="ORF">M099_2125</name>
</gene>
<dbReference type="Pfam" id="PF13568">
    <property type="entry name" value="OMP_b-brl_2"/>
    <property type="match status" value="1"/>
</dbReference>
<sequence length="214" mass="23065">MIMKKSILTVLFALICTMGFSQVSFNVKAGLNLSSYIGENSDHSEFKPGARIGVGMEYQFNDMISLQPSLFFSQKGAKYSSGFDGNIIDADADVKINQLYLELPVNVQFRFNIADNTNLVIATGPYLACGVGGKAKFDGDASVGGIHINGDDKIDTFGDDGLDYNRFDAGWNIGLGVEFGKILVGLDTQLGFCKVMDGDAPHNANIGITLGYKF</sequence>
<evidence type="ECO:0000256" key="1">
    <source>
        <dbReference type="SAM" id="SignalP"/>
    </source>
</evidence>
<evidence type="ECO:0000259" key="2">
    <source>
        <dbReference type="Pfam" id="PF13568"/>
    </source>
</evidence>
<dbReference type="AlphaFoldDB" id="A0A069SIQ6"/>
<dbReference type="Gene3D" id="2.40.160.20">
    <property type="match status" value="1"/>
</dbReference>
<feature type="domain" description="Outer membrane protein beta-barrel" evidence="2">
    <location>
        <begin position="22"/>
        <end position="194"/>
    </location>
</feature>
<dbReference type="RefSeq" id="WP_005843479.1">
    <property type="nucleotide sequence ID" value="NZ_JNHM01000028.1"/>
</dbReference>
<name>A0A069SIQ6_PHOVU</name>
<protein>
    <submittedName>
        <fullName evidence="3">Outer membrane insertion C-terminal signal domain protein</fullName>
    </submittedName>
</protein>
<keyword evidence="1" id="KW-0732">Signal</keyword>
<dbReference type="Proteomes" id="UP000027661">
    <property type="component" value="Unassembled WGS sequence"/>
</dbReference>